<name>A0A0F9K1J5_9ZZZZ</name>
<dbReference type="EMBL" id="LAZR01016306">
    <property type="protein sequence ID" value="KKM05073.1"/>
    <property type="molecule type" value="Genomic_DNA"/>
</dbReference>
<evidence type="ECO:0000313" key="1">
    <source>
        <dbReference type="EMBL" id="KKM05073.1"/>
    </source>
</evidence>
<proteinExistence type="predicted"/>
<gene>
    <name evidence="1" type="ORF">LCGC14_1757740</name>
</gene>
<dbReference type="AlphaFoldDB" id="A0A0F9K1J5"/>
<organism evidence="1">
    <name type="scientific">marine sediment metagenome</name>
    <dbReference type="NCBI Taxonomy" id="412755"/>
    <lineage>
        <taxon>unclassified sequences</taxon>
        <taxon>metagenomes</taxon>
        <taxon>ecological metagenomes</taxon>
    </lineage>
</organism>
<accession>A0A0F9K1J5</accession>
<comment type="caution">
    <text evidence="1">The sequence shown here is derived from an EMBL/GenBank/DDBJ whole genome shotgun (WGS) entry which is preliminary data.</text>
</comment>
<protein>
    <submittedName>
        <fullName evidence="1">Uncharacterized protein</fullName>
    </submittedName>
</protein>
<feature type="non-terminal residue" evidence="1">
    <location>
        <position position="1"/>
    </location>
</feature>
<sequence>TPATVFEDGKWWCWRHTEAGKERQQRLSDERVESYLANSRRRAEAYVEMQRRFRLYPDVLKALKYTRRILHGSMCQEEADCVEACENAREVIKGTTKK</sequence>
<reference evidence="1" key="1">
    <citation type="journal article" date="2015" name="Nature">
        <title>Complex archaea that bridge the gap between prokaryotes and eukaryotes.</title>
        <authorList>
            <person name="Spang A."/>
            <person name="Saw J.H."/>
            <person name="Jorgensen S.L."/>
            <person name="Zaremba-Niedzwiedzka K."/>
            <person name="Martijn J."/>
            <person name="Lind A.E."/>
            <person name="van Eijk R."/>
            <person name="Schleper C."/>
            <person name="Guy L."/>
            <person name="Ettema T.J."/>
        </authorList>
    </citation>
    <scope>NUCLEOTIDE SEQUENCE</scope>
</reference>